<dbReference type="InterPro" id="IPR050103">
    <property type="entry name" value="Class-III_PLP-dep_AT"/>
</dbReference>
<evidence type="ECO:0000256" key="1">
    <source>
        <dbReference type="ARBA" id="ARBA00001933"/>
    </source>
</evidence>
<dbReference type="PANTHER" id="PTHR11986">
    <property type="entry name" value="AMINOTRANSFERASE CLASS III"/>
    <property type="match status" value="1"/>
</dbReference>
<feature type="non-terminal residue" evidence="3">
    <location>
        <position position="190"/>
    </location>
</feature>
<comment type="cofactor">
    <cofactor evidence="1">
        <name>pyridoxal 5'-phosphate</name>
        <dbReference type="ChEBI" id="CHEBI:597326"/>
    </cofactor>
</comment>
<evidence type="ECO:0000313" key="3">
    <source>
        <dbReference type="EMBL" id="SVC94770.1"/>
    </source>
</evidence>
<dbReference type="SUPFAM" id="SSF53383">
    <property type="entry name" value="PLP-dependent transferases"/>
    <property type="match status" value="1"/>
</dbReference>
<keyword evidence="2" id="KW-0663">Pyridoxal phosphate</keyword>
<gene>
    <name evidence="3" type="ORF">METZ01_LOCUS347624</name>
</gene>
<dbReference type="InterPro" id="IPR015424">
    <property type="entry name" value="PyrdxlP-dep_Trfase"/>
</dbReference>
<sequence length="190" mass="20446">MLANEPIRMVRTADGTMQDADGFEIEDFHGTQALGHRNPVVAKAIVDFLASDAPSWYPSRVNPFAGRLARILCERSGYEQVYFGCSGSDTVEASIKLARAGTRRPRIISLEGAYHGCTMGSCSLMHAGPFRDPFGPHLPGAEAIAFNDCDALQHALKTHDVAAVVVEPIQGEGGVRQLSDAFVEALCELT</sequence>
<evidence type="ECO:0000256" key="2">
    <source>
        <dbReference type="ARBA" id="ARBA00022898"/>
    </source>
</evidence>
<protein>
    <recommendedName>
        <fullName evidence="4">Aspartate aminotransferase family protein</fullName>
    </recommendedName>
</protein>
<dbReference type="InterPro" id="IPR005814">
    <property type="entry name" value="Aminotrans_3"/>
</dbReference>
<dbReference type="InterPro" id="IPR015422">
    <property type="entry name" value="PyrdxlP-dep_Trfase_small"/>
</dbReference>
<dbReference type="EMBL" id="UINC01120345">
    <property type="protein sequence ID" value="SVC94770.1"/>
    <property type="molecule type" value="Genomic_DNA"/>
</dbReference>
<dbReference type="PANTHER" id="PTHR11986:SF121">
    <property type="entry name" value="BLR3010 PROTEIN"/>
    <property type="match status" value="1"/>
</dbReference>
<accession>A0A382RBP0</accession>
<dbReference type="GO" id="GO:0008483">
    <property type="term" value="F:transaminase activity"/>
    <property type="evidence" value="ECO:0007669"/>
    <property type="project" value="InterPro"/>
</dbReference>
<dbReference type="InterPro" id="IPR015421">
    <property type="entry name" value="PyrdxlP-dep_Trfase_major"/>
</dbReference>
<dbReference type="Gene3D" id="3.40.640.10">
    <property type="entry name" value="Type I PLP-dependent aspartate aminotransferase-like (Major domain)"/>
    <property type="match status" value="1"/>
</dbReference>
<dbReference type="AlphaFoldDB" id="A0A382RBP0"/>
<evidence type="ECO:0008006" key="4">
    <source>
        <dbReference type="Google" id="ProtNLM"/>
    </source>
</evidence>
<dbReference type="Pfam" id="PF00202">
    <property type="entry name" value="Aminotran_3"/>
    <property type="match status" value="1"/>
</dbReference>
<name>A0A382RBP0_9ZZZZ</name>
<proteinExistence type="predicted"/>
<reference evidence="3" key="1">
    <citation type="submission" date="2018-05" db="EMBL/GenBank/DDBJ databases">
        <authorList>
            <person name="Lanie J.A."/>
            <person name="Ng W.-L."/>
            <person name="Kazmierczak K.M."/>
            <person name="Andrzejewski T.M."/>
            <person name="Davidsen T.M."/>
            <person name="Wayne K.J."/>
            <person name="Tettelin H."/>
            <person name="Glass J.I."/>
            <person name="Rusch D."/>
            <person name="Podicherti R."/>
            <person name="Tsui H.-C.T."/>
            <person name="Winkler M.E."/>
        </authorList>
    </citation>
    <scope>NUCLEOTIDE SEQUENCE</scope>
</reference>
<dbReference type="Gene3D" id="3.90.1150.10">
    <property type="entry name" value="Aspartate Aminotransferase, domain 1"/>
    <property type="match status" value="1"/>
</dbReference>
<organism evidence="3">
    <name type="scientific">marine metagenome</name>
    <dbReference type="NCBI Taxonomy" id="408172"/>
    <lineage>
        <taxon>unclassified sequences</taxon>
        <taxon>metagenomes</taxon>
        <taxon>ecological metagenomes</taxon>
    </lineage>
</organism>
<dbReference type="GO" id="GO:0030170">
    <property type="term" value="F:pyridoxal phosphate binding"/>
    <property type="evidence" value="ECO:0007669"/>
    <property type="project" value="InterPro"/>
</dbReference>
<dbReference type="GO" id="GO:0042802">
    <property type="term" value="F:identical protein binding"/>
    <property type="evidence" value="ECO:0007669"/>
    <property type="project" value="TreeGrafter"/>
</dbReference>